<reference evidence="7 8" key="1">
    <citation type="submission" date="2015-01" db="EMBL/GenBank/DDBJ databases">
        <title>The Genome Sequence of Ochroconis gallopava CBS43764.</title>
        <authorList>
            <consortium name="The Broad Institute Genomics Platform"/>
            <person name="Cuomo C."/>
            <person name="de Hoog S."/>
            <person name="Gorbushina A."/>
            <person name="Stielow B."/>
            <person name="Teixiera M."/>
            <person name="Abouelleil A."/>
            <person name="Chapman S.B."/>
            <person name="Priest M."/>
            <person name="Young S.K."/>
            <person name="Wortman J."/>
            <person name="Nusbaum C."/>
            <person name="Birren B."/>
        </authorList>
    </citation>
    <scope>NUCLEOTIDE SEQUENCE [LARGE SCALE GENOMIC DNA]</scope>
    <source>
        <strain evidence="7 8">CBS 43764</strain>
    </source>
</reference>
<dbReference type="Gene3D" id="3.10.590.10">
    <property type="entry name" value="ph1033 like domains"/>
    <property type="match status" value="1"/>
</dbReference>
<feature type="compositionally biased region" description="Basic and acidic residues" evidence="5">
    <location>
        <begin position="375"/>
        <end position="386"/>
    </location>
</feature>
<dbReference type="InterPro" id="IPR052181">
    <property type="entry name" value="5hmC_binding"/>
</dbReference>
<feature type="compositionally biased region" description="Acidic residues" evidence="5">
    <location>
        <begin position="619"/>
        <end position="634"/>
    </location>
</feature>
<feature type="compositionally biased region" description="Basic residues" evidence="5">
    <location>
        <begin position="273"/>
        <end position="282"/>
    </location>
</feature>
<evidence type="ECO:0000256" key="3">
    <source>
        <dbReference type="ARBA" id="ARBA00022553"/>
    </source>
</evidence>
<dbReference type="EMBL" id="KN847533">
    <property type="protein sequence ID" value="KIW07259.1"/>
    <property type="molecule type" value="Genomic_DNA"/>
</dbReference>
<feature type="domain" description="EVE" evidence="6">
    <location>
        <begin position="771"/>
        <end position="931"/>
    </location>
</feature>
<dbReference type="PANTHER" id="PTHR14087:SF7">
    <property type="entry name" value="THYMOCYTE NUCLEAR PROTEIN 1"/>
    <property type="match status" value="1"/>
</dbReference>
<organism evidence="7 8">
    <name type="scientific">Verruconis gallopava</name>
    <dbReference type="NCBI Taxonomy" id="253628"/>
    <lineage>
        <taxon>Eukaryota</taxon>
        <taxon>Fungi</taxon>
        <taxon>Dikarya</taxon>
        <taxon>Ascomycota</taxon>
        <taxon>Pezizomycotina</taxon>
        <taxon>Dothideomycetes</taxon>
        <taxon>Pleosporomycetidae</taxon>
        <taxon>Venturiales</taxon>
        <taxon>Sympoventuriaceae</taxon>
        <taxon>Verruconis</taxon>
    </lineage>
</organism>
<feature type="compositionally biased region" description="Polar residues" evidence="5">
    <location>
        <begin position="694"/>
        <end position="704"/>
    </location>
</feature>
<feature type="compositionally biased region" description="Basic and acidic residues" evidence="5">
    <location>
        <begin position="651"/>
        <end position="666"/>
    </location>
</feature>
<comment type="subcellular location">
    <subcellularLocation>
        <location evidence="1">Nucleus</location>
    </subcellularLocation>
</comment>
<feature type="compositionally biased region" description="Low complexity" evidence="5">
    <location>
        <begin position="964"/>
        <end position="973"/>
    </location>
</feature>
<dbReference type="AlphaFoldDB" id="A0A0D2B7N5"/>
<dbReference type="CDD" id="cd21133">
    <property type="entry name" value="EVE"/>
    <property type="match status" value="1"/>
</dbReference>
<evidence type="ECO:0000256" key="4">
    <source>
        <dbReference type="ARBA" id="ARBA00023242"/>
    </source>
</evidence>
<feature type="compositionally biased region" description="Polar residues" evidence="5">
    <location>
        <begin position="1225"/>
        <end position="1253"/>
    </location>
</feature>
<feature type="compositionally biased region" description="Low complexity" evidence="5">
    <location>
        <begin position="7"/>
        <end position="25"/>
    </location>
</feature>
<feature type="region of interest" description="Disordered" evidence="5">
    <location>
        <begin position="940"/>
        <end position="977"/>
    </location>
</feature>
<evidence type="ECO:0000256" key="1">
    <source>
        <dbReference type="ARBA" id="ARBA00004123"/>
    </source>
</evidence>
<dbReference type="Proteomes" id="UP000053259">
    <property type="component" value="Unassembled WGS sequence"/>
</dbReference>
<gene>
    <name evidence="7" type="ORF">PV09_02114</name>
</gene>
<name>A0A0D2B7N5_9PEZI</name>
<dbReference type="HOGENOM" id="CLU_265585_0_0_1"/>
<feature type="compositionally biased region" description="Low complexity" evidence="5">
    <location>
        <begin position="468"/>
        <end position="480"/>
    </location>
</feature>
<feature type="compositionally biased region" description="Polar residues" evidence="5">
    <location>
        <begin position="442"/>
        <end position="453"/>
    </location>
</feature>
<evidence type="ECO:0000259" key="6">
    <source>
        <dbReference type="Pfam" id="PF01878"/>
    </source>
</evidence>
<dbReference type="SUPFAM" id="SSF88697">
    <property type="entry name" value="PUA domain-like"/>
    <property type="match status" value="1"/>
</dbReference>
<dbReference type="STRING" id="253628.A0A0D2B7N5"/>
<dbReference type="PANTHER" id="PTHR14087">
    <property type="entry name" value="THYMOCYTE NUCLEAR PROTEIN 1"/>
    <property type="match status" value="1"/>
</dbReference>
<evidence type="ECO:0000313" key="8">
    <source>
        <dbReference type="Proteomes" id="UP000053259"/>
    </source>
</evidence>
<feature type="compositionally biased region" description="Low complexity" evidence="5">
    <location>
        <begin position="708"/>
        <end position="717"/>
    </location>
</feature>
<protein>
    <recommendedName>
        <fullName evidence="2">Thymocyte nuclear protein 1</fullName>
    </recommendedName>
</protein>
<feature type="compositionally biased region" description="Low complexity" evidence="5">
    <location>
        <begin position="505"/>
        <end position="515"/>
    </location>
</feature>
<feature type="region of interest" description="Disordered" evidence="5">
    <location>
        <begin position="1"/>
        <end position="765"/>
    </location>
</feature>
<feature type="compositionally biased region" description="Polar residues" evidence="5">
    <location>
        <begin position="1097"/>
        <end position="1109"/>
    </location>
</feature>
<evidence type="ECO:0000256" key="5">
    <source>
        <dbReference type="SAM" id="MobiDB-lite"/>
    </source>
</evidence>
<feature type="compositionally biased region" description="Polar residues" evidence="5">
    <location>
        <begin position="567"/>
        <end position="577"/>
    </location>
</feature>
<dbReference type="InterPro" id="IPR047197">
    <property type="entry name" value="THYN1-like_EVE"/>
</dbReference>
<feature type="compositionally biased region" description="Basic and acidic residues" evidence="5">
    <location>
        <begin position="112"/>
        <end position="130"/>
    </location>
</feature>
<keyword evidence="8" id="KW-1185">Reference proteome</keyword>
<dbReference type="RefSeq" id="XP_016217128.1">
    <property type="nucleotide sequence ID" value="XM_016355112.1"/>
</dbReference>
<feature type="compositionally biased region" description="Polar residues" evidence="5">
    <location>
        <begin position="1118"/>
        <end position="1136"/>
    </location>
</feature>
<evidence type="ECO:0000256" key="2">
    <source>
        <dbReference type="ARBA" id="ARBA00014654"/>
    </source>
</evidence>
<dbReference type="InterPro" id="IPR015947">
    <property type="entry name" value="PUA-like_sf"/>
</dbReference>
<feature type="region of interest" description="Disordered" evidence="5">
    <location>
        <begin position="1086"/>
        <end position="1182"/>
    </location>
</feature>
<keyword evidence="4" id="KW-0539">Nucleus</keyword>
<proteinExistence type="predicted"/>
<feature type="compositionally biased region" description="Basic and acidic residues" evidence="5">
    <location>
        <begin position="258"/>
        <end position="272"/>
    </location>
</feature>
<dbReference type="InterPro" id="IPR002740">
    <property type="entry name" value="EVE_domain"/>
</dbReference>
<dbReference type="OrthoDB" id="41445at2759"/>
<accession>A0A0D2B7N5</accession>
<dbReference type="VEuPathDB" id="FungiDB:PV09_02114"/>
<dbReference type="GeneID" id="27310087"/>
<dbReference type="GO" id="GO:0005634">
    <property type="term" value="C:nucleus"/>
    <property type="evidence" value="ECO:0007669"/>
    <property type="project" value="UniProtKB-SubCell"/>
</dbReference>
<sequence>MPPRRNATGATSTAKNTATAKSSTARKAKAESTIATKTTRGKRTAEPEPIEDEPPAMKPARGRKTTKADAPTVEAVAVEIPKKRGRTAKAPPVTPIEEEHAVSGKGKGRGKAKVEEVPVSEVEKSAPEPKKRGRQAKAAPVIAADGPSSTAQPGKRGRTAKKQIQEELEDALSDVAVSKRNGRTSKRIEKELPITSEAGTKSKRGRATARGKAQEENAPEPEAPKAKGRGKRTEIKEAEDESTADTKPKTTKTRSRKAKTESEKNSEAEPKAKLVKTRSKHFKATDSDEPMPEPQPDAETKPKSRGKRVKIADPEVEETEEPAPPVPKGRGRKAAPSAPANQGKKTRGKTIKRSGDSQLVLEENHIDEESTTSKNSEKVGERKKASLEPQGSGVEEPIARVVADTESSEYPDGIVEMADEPMQHTPKAAAKGRRQTVGGEVTPTSKSQAQGMVSSAPPKSHGSPLKRPSPSGSAGESAESPAKRAKVKAAEIATPQNKPSRRRTLAATKLTTPRTSKSVPVPGTAPAKAHGRPPRSSAMKSPLTPAATSDVTQEIGVADDAAEASIGNMQLPESTTKPSRRRTLAVNPTTPKNTQTMTIIPGTAPPKAVVQSSTVQILSEEESETAGAEDAEDTQLDHKASRSKTTTQFPEAKDRPSRRKTLDAKLHTPSNPKTTIGVPGTAPSKAVGRPLKNIGSSEAVTPETSRAVPKVPKTVQPKKVEKAAAGKRKRASSPGPASRKSRRATSPSSAAEKRKSIKSSDIPAGPGGVSYWLMKAEPESRLENGVDVKFSIDDLKAVTEPEPWTGVRNHQAKNNMMAMKKGDLAIFYHSSCAVPGAVGIMEIVEEATVDETAFDENSPYYDAKSSRETPRWFNVKVEFRSKFANPSAVTLAELRKRSLPGEPLQNMQLFTQSRLSVSKVSPEEWEYILKMAGESAPKSLYAPAATSTPEETDKAGEEAETAAEGEGSAGLTGDASKVVDENVDDVATEVVGQDASKEIKEDTKEQIENNVAQEAQGETADTVAERMENVAAETDVPTVQEAAVEISGAMVPTAVAPSIEFPIAREAISNDLSELPDASFTTVDDETLDRLADLPPIQTTGRRSMSPRKTPTDRRTSLKPNGTSSKPASSVGSRASSLGPVPSFAPDSATEGDASRRSPRAPSLGTAAKTVETPDVSSSPLKAIEKTSVAVASEQTSPVVDFSPAVPFTAGGGGTFAVPDETDDSSMFFTHTSPTQRSNPDIGSGSGDNSFGL</sequence>
<dbReference type="InParanoid" id="A0A0D2B7N5"/>
<dbReference type="FunFam" id="3.10.590.10:FF:000003">
    <property type="entry name" value="Thymocyte nuclear protein 1"/>
    <property type="match status" value="1"/>
</dbReference>
<dbReference type="Pfam" id="PF01878">
    <property type="entry name" value="EVE"/>
    <property type="match status" value="1"/>
</dbReference>
<feature type="region of interest" description="Disordered" evidence="5">
    <location>
        <begin position="1213"/>
        <end position="1253"/>
    </location>
</feature>
<evidence type="ECO:0000313" key="7">
    <source>
        <dbReference type="EMBL" id="KIW07259.1"/>
    </source>
</evidence>
<feature type="compositionally biased region" description="Polar residues" evidence="5">
    <location>
        <begin position="586"/>
        <end position="598"/>
    </location>
</feature>
<keyword evidence="3" id="KW-0597">Phosphoprotein</keyword>